<keyword evidence="1" id="KW-0812">Transmembrane</keyword>
<organism evidence="2">
    <name type="scientific">Opuntia streptacantha</name>
    <name type="common">Prickly pear cactus</name>
    <name type="synonym">Opuntia cardona</name>
    <dbReference type="NCBI Taxonomy" id="393608"/>
    <lineage>
        <taxon>Eukaryota</taxon>
        <taxon>Viridiplantae</taxon>
        <taxon>Streptophyta</taxon>
        <taxon>Embryophyta</taxon>
        <taxon>Tracheophyta</taxon>
        <taxon>Spermatophyta</taxon>
        <taxon>Magnoliopsida</taxon>
        <taxon>eudicotyledons</taxon>
        <taxon>Gunneridae</taxon>
        <taxon>Pentapetalae</taxon>
        <taxon>Caryophyllales</taxon>
        <taxon>Cactineae</taxon>
        <taxon>Cactaceae</taxon>
        <taxon>Opuntioideae</taxon>
        <taxon>Opuntia</taxon>
    </lineage>
</organism>
<sequence length="130" mass="14849">MTHETGSSLQVRLQILLNPNFDLRIRPPSHRPFSLLRLRWPPHSHRNKSAASTPFTWTRRSFPLSAFALPAASLKVLVMTFPHRLFAMAWYVLLIFLLLSYSNHPLESAGGTDGMNFMTVECVKLWVSVC</sequence>
<dbReference type="AlphaFoldDB" id="A0A7C9DJP9"/>
<keyword evidence="1" id="KW-1133">Transmembrane helix</keyword>
<reference evidence="2" key="2">
    <citation type="submission" date="2020-07" db="EMBL/GenBank/DDBJ databases">
        <authorList>
            <person name="Vera ALvarez R."/>
            <person name="Arias-Moreno D.M."/>
            <person name="Jimenez-Jacinto V."/>
            <person name="Jimenez-Bremont J.F."/>
            <person name="Swaminathan K."/>
            <person name="Moose S.P."/>
            <person name="Guerrero-Gonzalez M.L."/>
            <person name="Marino-Ramirez L."/>
            <person name="Landsman D."/>
            <person name="Rodriguez-Kessler M."/>
            <person name="Delgado-Sanchez P."/>
        </authorList>
    </citation>
    <scope>NUCLEOTIDE SEQUENCE</scope>
    <source>
        <tissue evidence="2">Cladode</tissue>
    </source>
</reference>
<dbReference type="EMBL" id="GISG01119088">
    <property type="protein sequence ID" value="MBA4640424.1"/>
    <property type="molecule type" value="Transcribed_RNA"/>
</dbReference>
<protein>
    <submittedName>
        <fullName evidence="2">Uncharacterized protein</fullName>
    </submittedName>
</protein>
<feature type="transmembrane region" description="Helical" evidence="1">
    <location>
        <begin position="85"/>
        <end position="102"/>
    </location>
</feature>
<proteinExistence type="predicted"/>
<name>A0A7C9DJP9_OPUST</name>
<accession>A0A7C9DJP9</accession>
<evidence type="ECO:0000256" key="1">
    <source>
        <dbReference type="SAM" id="Phobius"/>
    </source>
</evidence>
<evidence type="ECO:0000313" key="2">
    <source>
        <dbReference type="EMBL" id="MBA4640424.1"/>
    </source>
</evidence>
<reference evidence="2" key="1">
    <citation type="journal article" date="2013" name="J. Plant Res.">
        <title>Effect of fungi and light on seed germination of three Opuntia species from semiarid lands of central Mexico.</title>
        <authorList>
            <person name="Delgado-Sanchez P."/>
            <person name="Jimenez-Bremont J.F."/>
            <person name="Guerrero-Gonzalez Mde L."/>
            <person name="Flores J."/>
        </authorList>
    </citation>
    <scope>NUCLEOTIDE SEQUENCE</scope>
    <source>
        <tissue evidence="2">Cladode</tissue>
    </source>
</reference>
<keyword evidence="1" id="KW-0472">Membrane</keyword>